<dbReference type="Pfam" id="PF00298">
    <property type="entry name" value="Ribosomal_L11"/>
    <property type="match status" value="1"/>
</dbReference>
<evidence type="ECO:0000256" key="2">
    <source>
        <dbReference type="ARBA" id="ARBA00022980"/>
    </source>
</evidence>
<sequence length="96" mass="10723">MRSKLYTWGVPMGKLVCPGPDDKKVGNDIAKAISDWKDLRIIVKLTIQSRQAQIAVVSSASALIIKALKEPPRDRKKQKNREHSGNIIFDEIVNIA</sequence>
<dbReference type="Gene3D" id="3.30.1550.10">
    <property type="entry name" value="Ribosomal protein L11/L12, N-terminal domain"/>
    <property type="match status" value="1"/>
</dbReference>
<name>A0A9X9Q2G1_GULGU</name>
<dbReference type="GO" id="GO:0006412">
    <property type="term" value="P:translation"/>
    <property type="evidence" value="ECO:0007669"/>
    <property type="project" value="InterPro"/>
</dbReference>
<evidence type="ECO:0000256" key="1">
    <source>
        <dbReference type="ARBA" id="ARBA00010537"/>
    </source>
</evidence>
<dbReference type="GO" id="GO:0070180">
    <property type="term" value="F:large ribosomal subunit rRNA binding"/>
    <property type="evidence" value="ECO:0007669"/>
    <property type="project" value="TreeGrafter"/>
</dbReference>
<protein>
    <recommendedName>
        <fullName evidence="4">Large ribosomal subunit protein uL11 C-terminal domain-containing protein</fullName>
    </recommendedName>
</protein>
<gene>
    <name evidence="5" type="ORF">BN2614_LOCUS2</name>
</gene>
<evidence type="ECO:0000259" key="4">
    <source>
        <dbReference type="Pfam" id="PF00298"/>
    </source>
</evidence>
<organism evidence="5 6">
    <name type="scientific">Gulo gulo</name>
    <name type="common">Wolverine</name>
    <name type="synonym">Gluton</name>
    <dbReference type="NCBI Taxonomy" id="48420"/>
    <lineage>
        <taxon>Eukaryota</taxon>
        <taxon>Metazoa</taxon>
        <taxon>Chordata</taxon>
        <taxon>Craniata</taxon>
        <taxon>Vertebrata</taxon>
        <taxon>Euteleostomi</taxon>
        <taxon>Mammalia</taxon>
        <taxon>Eutheria</taxon>
        <taxon>Laurasiatheria</taxon>
        <taxon>Carnivora</taxon>
        <taxon>Caniformia</taxon>
        <taxon>Musteloidea</taxon>
        <taxon>Mustelidae</taxon>
        <taxon>Guloninae</taxon>
        <taxon>Gulo</taxon>
    </lineage>
</organism>
<reference evidence="5 6" key="1">
    <citation type="submission" date="2018-10" db="EMBL/GenBank/DDBJ databases">
        <authorList>
            <person name="Ekblom R."/>
            <person name="Jareborg N."/>
        </authorList>
    </citation>
    <scope>NUCLEOTIDE SEQUENCE [LARGE SCALE GENOMIC DNA]</scope>
    <source>
        <tissue evidence="5">Muscle</tissue>
    </source>
</reference>
<dbReference type="PANTHER" id="PTHR11661">
    <property type="entry name" value="60S RIBOSOMAL PROTEIN L12"/>
    <property type="match status" value="1"/>
</dbReference>
<dbReference type="InterPro" id="IPR000911">
    <property type="entry name" value="Ribosomal_uL11"/>
</dbReference>
<dbReference type="EMBL" id="CYRY02022434">
    <property type="protein sequence ID" value="VCW97614.1"/>
    <property type="molecule type" value="Genomic_DNA"/>
</dbReference>
<proteinExistence type="inferred from homology"/>
<dbReference type="SUPFAM" id="SSF54747">
    <property type="entry name" value="Ribosomal L11/L12e N-terminal domain"/>
    <property type="match status" value="1"/>
</dbReference>
<keyword evidence="2" id="KW-0689">Ribosomal protein</keyword>
<dbReference type="InterPro" id="IPR036796">
    <property type="entry name" value="Ribosomal_uL11_N_sf"/>
</dbReference>
<keyword evidence="6" id="KW-1185">Reference proteome</keyword>
<evidence type="ECO:0000313" key="5">
    <source>
        <dbReference type="EMBL" id="VCW97614.1"/>
    </source>
</evidence>
<dbReference type="InterPro" id="IPR020783">
    <property type="entry name" value="Ribosomal_uL11_C"/>
</dbReference>
<keyword evidence="3" id="KW-0687">Ribonucleoprotein</keyword>
<accession>A0A9X9Q2G1</accession>
<dbReference type="AlphaFoldDB" id="A0A9X9Q2G1"/>
<comment type="similarity">
    <text evidence="1">Belongs to the universal ribosomal protein uL11 family.</text>
</comment>
<comment type="caution">
    <text evidence="5">The sequence shown here is derived from an EMBL/GenBank/DDBJ whole genome shotgun (WGS) entry which is preliminary data.</text>
</comment>
<evidence type="ECO:0000256" key="3">
    <source>
        <dbReference type="ARBA" id="ARBA00023274"/>
    </source>
</evidence>
<dbReference type="Gene3D" id="1.10.10.250">
    <property type="entry name" value="Ribosomal protein L11, C-terminal domain"/>
    <property type="match status" value="1"/>
</dbReference>
<evidence type="ECO:0000313" key="6">
    <source>
        <dbReference type="Proteomes" id="UP000269945"/>
    </source>
</evidence>
<dbReference type="SMART" id="SM00649">
    <property type="entry name" value="RL11"/>
    <property type="match status" value="1"/>
</dbReference>
<dbReference type="PANTHER" id="PTHR11661:SF2">
    <property type="entry name" value="LARGE RIBOSOMAL SUBUNIT PROTEIN UL11"/>
    <property type="match status" value="1"/>
</dbReference>
<dbReference type="GO" id="GO:0022625">
    <property type="term" value="C:cytosolic large ribosomal subunit"/>
    <property type="evidence" value="ECO:0007669"/>
    <property type="project" value="TreeGrafter"/>
</dbReference>
<dbReference type="InterPro" id="IPR036769">
    <property type="entry name" value="Ribosomal_uL11_C_sf"/>
</dbReference>
<dbReference type="GO" id="GO:0003735">
    <property type="term" value="F:structural constituent of ribosome"/>
    <property type="evidence" value="ECO:0007669"/>
    <property type="project" value="InterPro"/>
</dbReference>
<feature type="domain" description="Large ribosomal subunit protein uL11 C-terminal" evidence="4">
    <location>
        <begin position="58"/>
        <end position="96"/>
    </location>
</feature>
<dbReference type="Proteomes" id="UP000269945">
    <property type="component" value="Unassembled WGS sequence"/>
</dbReference>